<gene>
    <name evidence="2" type="ORF">B2G88_10535</name>
</gene>
<dbReference type="OrthoDB" id="350707at2157"/>
<name>A0A202E945_9EURY</name>
<reference evidence="2 3" key="1">
    <citation type="submission" date="2017-02" db="EMBL/GenBank/DDBJ databases">
        <title>Natronthermophilus aegyptiacus gen. nov.,sp. nov., an aerobic, extremely halophilic alkalithermophilic archaeon isolated from the athalassohaline Wadi An Natrun, Egypt.</title>
        <authorList>
            <person name="Zhao B."/>
        </authorList>
    </citation>
    <scope>NUCLEOTIDE SEQUENCE [LARGE SCALE GENOMIC DNA]</scope>
    <source>
        <strain evidence="2 3">CGMCC 1.3597</strain>
    </source>
</reference>
<proteinExistence type="predicted"/>
<dbReference type="Proteomes" id="UP000196084">
    <property type="component" value="Unassembled WGS sequence"/>
</dbReference>
<dbReference type="EMBL" id="MWPH01000002">
    <property type="protein sequence ID" value="OVE84806.1"/>
    <property type="molecule type" value="Genomic_DNA"/>
</dbReference>
<dbReference type="RefSeq" id="WP_054862973.1">
    <property type="nucleotide sequence ID" value="NZ_MWPH01000002.1"/>
</dbReference>
<feature type="region of interest" description="Disordered" evidence="1">
    <location>
        <begin position="89"/>
        <end position="108"/>
    </location>
</feature>
<keyword evidence="3" id="KW-1185">Reference proteome</keyword>
<sequence length="108" mass="11789">MTEWIEVTTEDGPNGGATKRVPKAWDEYNQRAKHALQTLRDQFGDKPGFTGSGLETGDQAIAGYTVFQPVVHVEDDLAAEIPDEIDGVPVRIEPPKEEGVGLDSFFTS</sequence>
<evidence type="ECO:0000256" key="1">
    <source>
        <dbReference type="SAM" id="MobiDB-lite"/>
    </source>
</evidence>
<dbReference type="AlphaFoldDB" id="A0A202E945"/>
<organism evidence="2 3">
    <name type="scientific">Natronolimnobius baerhuensis</name>
    <dbReference type="NCBI Taxonomy" id="253108"/>
    <lineage>
        <taxon>Archaea</taxon>
        <taxon>Methanobacteriati</taxon>
        <taxon>Methanobacteriota</taxon>
        <taxon>Stenosarchaea group</taxon>
        <taxon>Halobacteria</taxon>
        <taxon>Halobacteriales</taxon>
        <taxon>Natrialbaceae</taxon>
        <taxon>Natronolimnobius</taxon>
    </lineage>
</organism>
<evidence type="ECO:0000313" key="3">
    <source>
        <dbReference type="Proteomes" id="UP000196084"/>
    </source>
</evidence>
<comment type="caution">
    <text evidence="2">The sequence shown here is derived from an EMBL/GenBank/DDBJ whole genome shotgun (WGS) entry which is preliminary data.</text>
</comment>
<evidence type="ECO:0000313" key="2">
    <source>
        <dbReference type="EMBL" id="OVE84806.1"/>
    </source>
</evidence>
<accession>A0A202E945</accession>
<feature type="region of interest" description="Disordered" evidence="1">
    <location>
        <begin position="1"/>
        <end position="21"/>
    </location>
</feature>
<protein>
    <submittedName>
        <fullName evidence="2">Uncharacterized protein</fullName>
    </submittedName>
</protein>